<dbReference type="GO" id="GO:0005524">
    <property type="term" value="F:ATP binding"/>
    <property type="evidence" value="ECO:0007669"/>
    <property type="project" value="UniProtKB-KW"/>
</dbReference>
<reference evidence="11" key="1">
    <citation type="submission" date="2017-08" db="EMBL/GenBank/DDBJ databases">
        <title>A dynamic microbial community with high functional redundancy inhabits the cold, oxic subseafloor aquifer.</title>
        <authorList>
            <person name="Tully B.J."/>
            <person name="Wheat C.G."/>
            <person name="Glazer B.T."/>
            <person name="Huber J.A."/>
        </authorList>
    </citation>
    <scope>NUCLEOTIDE SEQUENCE [LARGE SCALE GENOMIC DNA]</scope>
</reference>
<evidence type="ECO:0000256" key="8">
    <source>
        <dbReference type="ARBA" id="ARBA00023136"/>
    </source>
</evidence>
<organism evidence="10 11">
    <name type="scientific">Aerophobetes bacterium</name>
    <dbReference type="NCBI Taxonomy" id="2030807"/>
    <lineage>
        <taxon>Bacteria</taxon>
        <taxon>Candidatus Aerophobota</taxon>
    </lineage>
</organism>
<evidence type="ECO:0000256" key="1">
    <source>
        <dbReference type="ARBA" id="ARBA00004141"/>
    </source>
</evidence>
<sequence length="325" mass="36969">MHMLLAFFVTKAPVLCWFHNIWKDLYILLMLQQLWSLIHLQTHLKEAKYLYTIFFAFGGLGSTLGSLVPSFFATSIGSERLLLFPIIIFIVLGFCYQRVVTYGKSIEISSEKNKPSVNRDSLKESFKSPSMRYIIAIVVLMQVGATILDFSFNAKMAQVYPLQDIRSGQMGKIWSVINFFNLFTQFVASFFLIHKFGLKRCHIFLPIILLASSASIALIPSVTSLIIGFSAVKIVDYSLFNLLKEMLYVPLSNFEKKNAKAFVDIFAYRSSKGIASILVIGLQYFFSSSLFQVCSLSVVILFFLWSMMSLFYFRSSSSMSALYSE</sequence>
<evidence type="ECO:0000256" key="5">
    <source>
        <dbReference type="ARBA" id="ARBA00022741"/>
    </source>
</evidence>
<keyword evidence="6 9" id="KW-0067">ATP-binding</keyword>
<keyword evidence="4 9" id="KW-0812">Transmembrane</keyword>
<accession>A0A2A4X3K3</accession>
<keyword evidence="8 9" id="KW-0472">Membrane</keyword>
<dbReference type="Proteomes" id="UP000218775">
    <property type="component" value="Unassembled WGS sequence"/>
</dbReference>
<evidence type="ECO:0000256" key="7">
    <source>
        <dbReference type="ARBA" id="ARBA00022989"/>
    </source>
</evidence>
<evidence type="ECO:0000256" key="9">
    <source>
        <dbReference type="RuleBase" id="RU363121"/>
    </source>
</evidence>
<comment type="subcellular location">
    <subcellularLocation>
        <location evidence="1 9">Membrane</location>
        <topology evidence="1 9">Multi-pass membrane protein</topology>
    </subcellularLocation>
</comment>
<protein>
    <recommendedName>
        <fullName evidence="9">ADP,ATP carrier protein</fullName>
    </recommendedName>
</protein>
<feature type="transmembrane region" description="Helical" evidence="9">
    <location>
        <begin position="173"/>
        <end position="193"/>
    </location>
</feature>
<keyword evidence="3 9" id="KW-0813">Transport</keyword>
<dbReference type="GO" id="GO:0005471">
    <property type="term" value="F:ATP:ADP antiporter activity"/>
    <property type="evidence" value="ECO:0007669"/>
    <property type="project" value="InterPro"/>
</dbReference>
<dbReference type="SUPFAM" id="SSF103473">
    <property type="entry name" value="MFS general substrate transporter"/>
    <property type="match status" value="1"/>
</dbReference>
<dbReference type="AlphaFoldDB" id="A0A2A4X3K3"/>
<evidence type="ECO:0000256" key="4">
    <source>
        <dbReference type="ARBA" id="ARBA00022692"/>
    </source>
</evidence>
<dbReference type="InterPro" id="IPR004667">
    <property type="entry name" value="ADP_ATP_car_bac_type"/>
</dbReference>
<evidence type="ECO:0000256" key="3">
    <source>
        <dbReference type="ARBA" id="ARBA00022448"/>
    </source>
</evidence>
<dbReference type="PANTHER" id="PTHR31187">
    <property type="match status" value="1"/>
</dbReference>
<evidence type="ECO:0000313" key="11">
    <source>
        <dbReference type="Proteomes" id="UP000218775"/>
    </source>
</evidence>
<dbReference type="PANTHER" id="PTHR31187:SF1">
    <property type="entry name" value="ADP,ATP CARRIER PROTEIN 1"/>
    <property type="match status" value="1"/>
</dbReference>
<dbReference type="EMBL" id="NVUK01000023">
    <property type="protein sequence ID" value="PCI76861.1"/>
    <property type="molecule type" value="Genomic_DNA"/>
</dbReference>
<proteinExistence type="inferred from homology"/>
<feature type="transmembrane region" description="Helical" evidence="9">
    <location>
        <begin position="49"/>
        <end position="69"/>
    </location>
</feature>
<comment type="similarity">
    <text evidence="2 9">Belongs to the ADP/ATP translocase tlc family.</text>
</comment>
<evidence type="ECO:0000313" key="10">
    <source>
        <dbReference type="EMBL" id="PCI76861.1"/>
    </source>
</evidence>
<gene>
    <name evidence="10" type="ORF">COB21_03775</name>
</gene>
<keyword evidence="7 9" id="KW-1133">Transmembrane helix</keyword>
<dbReference type="GO" id="GO:0016020">
    <property type="term" value="C:membrane"/>
    <property type="evidence" value="ECO:0007669"/>
    <property type="project" value="UniProtKB-SubCell"/>
</dbReference>
<dbReference type="Pfam" id="PF03219">
    <property type="entry name" value="TLC"/>
    <property type="match status" value="1"/>
</dbReference>
<name>A0A2A4X3K3_UNCAE</name>
<feature type="transmembrane region" description="Helical" evidence="9">
    <location>
        <begin position="290"/>
        <end position="313"/>
    </location>
</feature>
<comment type="caution">
    <text evidence="10">The sequence shown here is derived from an EMBL/GenBank/DDBJ whole genome shotgun (WGS) entry which is preliminary data.</text>
</comment>
<evidence type="ECO:0000256" key="2">
    <source>
        <dbReference type="ARBA" id="ARBA00007127"/>
    </source>
</evidence>
<feature type="transmembrane region" description="Helical" evidence="9">
    <location>
        <begin position="81"/>
        <end position="100"/>
    </location>
</feature>
<evidence type="ECO:0000256" key="6">
    <source>
        <dbReference type="ARBA" id="ARBA00022840"/>
    </source>
</evidence>
<feature type="transmembrane region" description="Helical" evidence="9">
    <location>
        <begin position="133"/>
        <end position="153"/>
    </location>
</feature>
<feature type="transmembrane region" description="Helical" evidence="9">
    <location>
        <begin position="205"/>
        <end position="232"/>
    </location>
</feature>
<dbReference type="InterPro" id="IPR036259">
    <property type="entry name" value="MFS_trans_sf"/>
</dbReference>
<keyword evidence="5 9" id="KW-0547">Nucleotide-binding</keyword>